<keyword evidence="13" id="KW-1185">Reference proteome</keyword>
<dbReference type="EC" id="3.1.26.4" evidence="4 10"/>
<evidence type="ECO:0000259" key="11">
    <source>
        <dbReference type="PROSITE" id="PS50879"/>
    </source>
</evidence>
<evidence type="ECO:0000256" key="1">
    <source>
        <dbReference type="ARBA" id="ARBA00000077"/>
    </source>
</evidence>
<dbReference type="Gene3D" id="3.30.420.10">
    <property type="entry name" value="Ribonuclease H-like superfamily/Ribonuclease H"/>
    <property type="match status" value="1"/>
</dbReference>
<reference evidence="13" key="1">
    <citation type="journal article" date="2019" name="Int. J. Syst. Evol. Microbiol.">
        <title>The Global Catalogue of Microorganisms (GCM) 10K type strain sequencing project: providing services to taxonomists for standard genome sequencing and annotation.</title>
        <authorList>
            <consortium name="The Broad Institute Genomics Platform"/>
            <consortium name="The Broad Institute Genome Sequencing Center for Infectious Disease"/>
            <person name="Wu L."/>
            <person name="Ma J."/>
        </authorList>
    </citation>
    <scope>NUCLEOTIDE SEQUENCE [LARGE SCALE GENOMIC DNA]</scope>
    <source>
        <strain evidence="13">CGMCC 1.16275</strain>
    </source>
</reference>
<dbReference type="NCBIfam" id="NF001236">
    <property type="entry name" value="PRK00203.1"/>
    <property type="match status" value="1"/>
</dbReference>
<comment type="subunit">
    <text evidence="3 10">Monomer.</text>
</comment>
<name>A0ABW2KW90_9PROT</name>
<evidence type="ECO:0000256" key="4">
    <source>
        <dbReference type="ARBA" id="ARBA00012180"/>
    </source>
</evidence>
<dbReference type="InterPro" id="IPR012337">
    <property type="entry name" value="RNaseH-like_sf"/>
</dbReference>
<keyword evidence="5 10" id="KW-0540">Nuclease</keyword>
<dbReference type="Proteomes" id="UP001596456">
    <property type="component" value="Unassembled WGS sequence"/>
</dbReference>
<keyword evidence="10" id="KW-0963">Cytoplasm</keyword>
<dbReference type="InterPro" id="IPR022892">
    <property type="entry name" value="RNaseHI"/>
</dbReference>
<keyword evidence="8 10" id="KW-0378">Hydrolase</keyword>
<accession>A0ABW2KW90</accession>
<dbReference type="HAMAP" id="MF_00042">
    <property type="entry name" value="RNase_H"/>
    <property type="match status" value="1"/>
</dbReference>
<dbReference type="PANTHER" id="PTHR10642">
    <property type="entry name" value="RIBONUCLEASE H1"/>
    <property type="match status" value="1"/>
</dbReference>
<feature type="binding site" evidence="10">
    <location>
        <position position="13"/>
    </location>
    <ligand>
        <name>Mg(2+)</name>
        <dbReference type="ChEBI" id="CHEBI:18420"/>
        <label>2</label>
    </ligand>
</feature>
<feature type="domain" description="RNase H type-1" evidence="11">
    <location>
        <begin position="4"/>
        <end position="145"/>
    </location>
</feature>
<dbReference type="PROSITE" id="PS50879">
    <property type="entry name" value="RNASE_H_1"/>
    <property type="match status" value="1"/>
</dbReference>
<dbReference type="InterPro" id="IPR050092">
    <property type="entry name" value="RNase_H"/>
</dbReference>
<keyword evidence="6 10" id="KW-0479">Metal-binding</keyword>
<feature type="binding site" evidence="10">
    <location>
        <position position="51"/>
    </location>
    <ligand>
        <name>Mg(2+)</name>
        <dbReference type="ChEBI" id="CHEBI:18420"/>
        <label>1</label>
    </ligand>
</feature>
<comment type="subcellular location">
    <subcellularLocation>
        <location evidence="10">Cytoplasm</location>
    </subcellularLocation>
</comment>
<evidence type="ECO:0000256" key="7">
    <source>
        <dbReference type="ARBA" id="ARBA00022759"/>
    </source>
</evidence>
<comment type="cofactor">
    <cofactor evidence="10">
        <name>Mg(2+)</name>
        <dbReference type="ChEBI" id="CHEBI:18420"/>
    </cofactor>
    <text evidence="10">Binds 1 Mg(2+) ion per subunit. May bind a second metal ion at a regulatory site, or after substrate binding.</text>
</comment>
<evidence type="ECO:0000256" key="5">
    <source>
        <dbReference type="ARBA" id="ARBA00022722"/>
    </source>
</evidence>
<dbReference type="PANTHER" id="PTHR10642:SF26">
    <property type="entry name" value="RIBONUCLEASE H1"/>
    <property type="match status" value="1"/>
</dbReference>
<feature type="binding site" evidence="10">
    <location>
        <position position="73"/>
    </location>
    <ligand>
        <name>Mg(2+)</name>
        <dbReference type="ChEBI" id="CHEBI:18420"/>
        <label>1</label>
    </ligand>
</feature>
<evidence type="ECO:0000256" key="8">
    <source>
        <dbReference type="ARBA" id="ARBA00022801"/>
    </source>
</evidence>
<protein>
    <recommendedName>
        <fullName evidence="4 10">Ribonuclease H</fullName>
        <shortName evidence="10">RNase H</shortName>
        <ecNumber evidence="4 10">3.1.26.4</ecNumber>
    </recommendedName>
</protein>
<evidence type="ECO:0000256" key="2">
    <source>
        <dbReference type="ARBA" id="ARBA00005300"/>
    </source>
</evidence>
<evidence type="ECO:0000256" key="6">
    <source>
        <dbReference type="ARBA" id="ARBA00022723"/>
    </source>
</evidence>
<dbReference type="SUPFAM" id="SSF53098">
    <property type="entry name" value="Ribonuclease H-like"/>
    <property type="match status" value="1"/>
</dbReference>
<evidence type="ECO:0000313" key="13">
    <source>
        <dbReference type="Proteomes" id="UP001596456"/>
    </source>
</evidence>
<keyword evidence="9 10" id="KW-0460">Magnesium</keyword>
<evidence type="ECO:0000256" key="10">
    <source>
        <dbReference type="HAMAP-Rule" id="MF_00042"/>
    </source>
</evidence>
<keyword evidence="7 10" id="KW-0255">Endonuclease</keyword>
<sequence length="153" mass="16963">MSADTLVVDIYTDGACSGNPGPGGWGAILRWKGTEKELKGGERLTTNNRMELMAAIQALDALKRPVTVRLHTDSQYVKNGITTWIHGWKKNGWKTAGRDPVKNADLWQRLDELVGRHTVEFHWVKGHAGHPENERADQLAREGMRDTLAAPAA</sequence>
<evidence type="ECO:0000313" key="12">
    <source>
        <dbReference type="EMBL" id="MFC7334312.1"/>
    </source>
</evidence>
<evidence type="ECO:0000256" key="9">
    <source>
        <dbReference type="ARBA" id="ARBA00022842"/>
    </source>
</evidence>
<dbReference type="CDD" id="cd09278">
    <property type="entry name" value="RNase_HI_prokaryote_like"/>
    <property type="match status" value="1"/>
</dbReference>
<dbReference type="EMBL" id="JBHTCM010000015">
    <property type="protein sequence ID" value="MFC7334312.1"/>
    <property type="molecule type" value="Genomic_DNA"/>
</dbReference>
<dbReference type="InterPro" id="IPR002156">
    <property type="entry name" value="RNaseH_domain"/>
</dbReference>
<feature type="binding site" evidence="10">
    <location>
        <position position="137"/>
    </location>
    <ligand>
        <name>Mg(2+)</name>
        <dbReference type="ChEBI" id="CHEBI:18420"/>
        <label>2</label>
    </ligand>
</feature>
<evidence type="ECO:0000256" key="3">
    <source>
        <dbReference type="ARBA" id="ARBA00011245"/>
    </source>
</evidence>
<comment type="caution">
    <text evidence="12">The sequence shown here is derived from an EMBL/GenBank/DDBJ whole genome shotgun (WGS) entry which is preliminary data.</text>
</comment>
<comment type="catalytic activity">
    <reaction evidence="1 10">
        <text>Endonucleolytic cleavage to 5'-phosphomonoester.</text>
        <dbReference type="EC" id="3.1.26.4"/>
    </reaction>
</comment>
<comment type="similarity">
    <text evidence="2 10">Belongs to the RNase H family.</text>
</comment>
<gene>
    <name evidence="10 12" type="primary">rnhA</name>
    <name evidence="12" type="ORF">ACFQPS_14180</name>
</gene>
<comment type="function">
    <text evidence="10">Endonuclease that specifically degrades the RNA of RNA-DNA hybrids.</text>
</comment>
<dbReference type="InterPro" id="IPR036397">
    <property type="entry name" value="RNaseH_sf"/>
</dbReference>
<dbReference type="Pfam" id="PF00075">
    <property type="entry name" value="RNase_H"/>
    <property type="match status" value="1"/>
</dbReference>
<feature type="binding site" evidence="10">
    <location>
        <position position="13"/>
    </location>
    <ligand>
        <name>Mg(2+)</name>
        <dbReference type="ChEBI" id="CHEBI:18420"/>
        <label>1</label>
    </ligand>
</feature>
<organism evidence="12 13">
    <name type="scientific">Rhodocista pekingensis</name>
    <dbReference type="NCBI Taxonomy" id="201185"/>
    <lineage>
        <taxon>Bacteria</taxon>
        <taxon>Pseudomonadati</taxon>
        <taxon>Pseudomonadota</taxon>
        <taxon>Alphaproteobacteria</taxon>
        <taxon>Rhodospirillales</taxon>
        <taxon>Azospirillaceae</taxon>
        <taxon>Rhodocista</taxon>
    </lineage>
</organism>
<dbReference type="GO" id="GO:0004523">
    <property type="term" value="F:RNA-DNA hybrid ribonuclease activity"/>
    <property type="evidence" value="ECO:0007669"/>
    <property type="project" value="UniProtKB-EC"/>
</dbReference>
<proteinExistence type="inferred from homology"/>
<dbReference type="RefSeq" id="WP_377359875.1">
    <property type="nucleotide sequence ID" value="NZ_JBHTCM010000015.1"/>
</dbReference>